<dbReference type="EC" id="3.2.1.23" evidence="3"/>
<accession>A0A7J7P5M3</accession>
<gene>
    <name evidence="5" type="ORF">GIB67_006275</name>
</gene>
<dbReference type="Gene3D" id="2.60.120.260">
    <property type="entry name" value="Galactose-binding domain-like"/>
    <property type="match status" value="1"/>
</dbReference>
<evidence type="ECO:0000256" key="1">
    <source>
        <dbReference type="ARBA" id="ARBA00001412"/>
    </source>
</evidence>
<dbReference type="InterPro" id="IPR031330">
    <property type="entry name" value="Gly_Hdrlase_35_cat"/>
</dbReference>
<feature type="domain" description="Glycoside hydrolase 35 catalytic" evidence="4">
    <location>
        <begin position="22"/>
        <end position="55"/>
    </location>
</feature>
<evidence type="ECO:0000256" key="3">
    <source>
        <dbReference type="ARBA" id="ARBA00012756"/>
    </source>
</evidence>
<dbReference type="Proteomes" id="UP000541444">
    <property type="component" value="Unassembled WGS sequence"/>
</dbReference>
<dbReference type="PRINTS" id="PR00742">
    <property type="entry name" value="GLHYDRLASE35"/>
</dbReference>
<dbReference type="EMBL" id="JACGCM010000252">
    <property type="protein sequence ID" value="KAF6174623.1"/>
    <property type="molecule type" value="Genomic_DNA"/>
</dbReference>
<comment type="catalytic activity">
    <reaction evidence="1">
        <text>Hydrolysis of terminal non-reducing beta-D-galactose residues in beta-D-galactosides.</text>
        <dbReference type="EC" id="3.2.1.23"/>
    </reaction>
</comment>
<evidence type="ECO:0000259" key="4">
    <source>
        <dbReference type="Pfam" id="PF01301"/>
    </source>
</evidence>
<name>A0A7J7P5M3_9MAGN</name>
<sequence>MGIIKPNKSWDIFLNCSWGEEYHGGTNYGRTTGGPFITTTYDYDAPLGEYGEKDELLYLSQNDCVDWFLVHSKESKHMYFLQRMEVVQRSSRTIAQESAAKVVYNNKHYDEDISSLKLLMGNL</sequence>
<dbReference type="InterPro" id="IPR017853">
    <property type="entry name" value="GH"/>
</dbReference>
<comment type="similarity">
    <text evidence="2">Belongs to the glycosyl hydrolase 35 family.</text>
</comment>
<reference evidence="5 6" key="1">
    <citation type="journal article" date="2020" name="IScience">
        <title>Genome Sequencing of the Endangered Kingdonia uniflora (Circaeasteraceae, Ranunculales) Reveals Potential Mechanisms of Evolutionary Specialization.</title>
        <authorList>
            <person name="Sun Y."/>
            <person name="Deng T."/>
            <person name="Zhang A."/>
            <person name="Moore M.J."/>
            <person name="Landis J.B."/>
            <person name="Lin N."/>
            <person name="Zhang H."/>
            <person name="Zhang X."/>
            <person name="Huang J."/>
            <person name="Zhang X."/>
            <person name="Sun H."/>
            <person name="Wang H."/>
        </authorList>
    </citation>
    <scope>NUCLEOTIDE SEQUENCE [LARGE SCALE GENOMIC DNA]</scope>
    <source>
        <strain evidence="5">TB1705</strain>
        <tissue evidence="5">Leaf</tissue>
    </source>
</reference>
<dbReference type="GO" id="GO:0004565">
    <property type="term" value="F:beta-galactosidase activity"/>
    <property type="evidence" value="ECO:0007669"/>
    <property type="project" value="UniProtKB-EC"/>
</dbReference>
<comment type="caution">
    <text evidence="5">The sequence shown here is derived from an EMBL/GenBank/DDBJ whole genome shotgun (WGS) entry which is preliminary data.</text>
</comment>
<dbReference type="InterPro" id="IPR001944">
    <property type="entry name" value="Glycoside_Hdrlase_35"/>
</dbReference>
<evidence type="ECO:0000313" key="6">
    <source>
        <dbReference type="Proteomes" id="UP000541444"/>
    </source>
</evidence>
<protein>
    <recommendedName>
        <fullName evidence="3">beta-galactosidase</fullName>
        <ecNumber evidence="3">3.2.1.23</ecNumber>
    </recommendedName>
</protein>
<dbReference type="PANTHER" id="PTHR23421">
    <property type="entry name" value="BETA-GALACTOSIDASE RELATED"/>
    <property type="match status" value="1"/>
</dbReference>
<keyword evidence="6" id="KW-1185">Reference proteome</keyword>
<dbReference type="OrthoDB" id="1657402at2759"/>
<organism evidence="5 6">
    <name type="scientific">Kingdonia uniflora</name>
    <dbReference type="NCBI Taxonomy" id="39325"/>
    <lineage>
        <taxon>Eukaryota</taxon>
        <taxon>Viridiplantae</taxon>
        <taxon>Streptophyta</taxon>
        <taxon>Embryophyta</taxon>
        <taxon>Tracheophyta</taxon>
        <taxon>Spermatophyta</taxon>
        <taxon>Magnoliopsida</taxon>
        <taxon>Ranunculales</taxon>
        <taxon>Circaeasteraceae</taxon>
        <taxon>Kingdonia</taxon>
    </lineage>
</organism>
<proteinExistence type="inferred from homology"/>
<evidence type="ECO:0000256" key="2">
    <source>
        <dbReference type="ARBA" id="ARBA00009809"/>
    </source>
</evidence>
<dbReference type="AlphaFoldDB" id="A0A7J7P5M3"/>
<dbReference type="SUPFAM" id="SSF51445">
    <property type="entry name" value="(Trans)glycosidases"/>
    <property type="match status" value="1"/>
</dbReference>
<evidence type="ECO:0000313" key="5">
    <source>
        <dbReference type="EMBL" id="KAF6174623.1"/>
    </source>
</evidence>
<dbReference type="GO" id="GO:0005975">
    <property type="term" value="P:carbohydrate metabolic process"/>
    <property type="evidence" value="ECO:0007669"/>
    <property type="project" value="InterPro"/>
</dbReference>
<dbReference type="Pfam" id="PF01301">
    <property type="entry name" value="Glyco_hydro_35"/>
    <property type="match status" value="1"/>
</dbReference>